<proteinExistence type="predicted"/>
<keyword evidence="3" id="KW-1185">Reference proteome</keyword>
<accession>A0A498JZ52</accession>
<organism evidence="2 3">
    <name type="scientific">Malus domestica</name>
    <name type="common">Apple</name>
    <name type="synonym">Pyrus malus</name>
    <dbReference type="NCBI Taxonomy" id="3750"/>
    <lineage>
        <taxon>Eukaryota</taxon>
        <taxon>Viridiplantae</taxon>
        <taxon>Streptophyta</taxon>
        <taxon>Embryophyta</taxon>
        <taxon>Tracheophyta</taxon>
        <taxon>Spermatophyta</taxon>
        <taxon>Magnoliopsida</taxon>
        <taxon>eudicotyledons</taxon>
        <taxon>Gunneridae</taxon>
        <taxon>Pentapetalae</taxon>
        <taxon>rosids</taxon>
        <taxon>fabids</taxon>
        <taxon>Rosales</taxon>
        <taxon>Rosaceae</taxon>
        <taxon>Amygdaloideae</taxon>
        <taxon>Maleae</taxon>
        <taxon>Malus</taxon>
    </lineage>
</organism>
<reference evidence="2 3" key="1">
    <citation type="submission" date="2018-10" db="EMBL/GenBank/DDBJ databases">
        <title>A high-quality apple genome assembly.</title>
        <authorList>
            <person name="Hu J."/>
        </authorList>
    </citation>
    <scope>NUCLEOTIDE SEQUENCE [LARGE SCALE GENOMIC DNA]</scope>
    <source>
        <strain evidence="3">cv. HFTH1</strain>
        <tissue evidence="2">Young leaf</tissue>
    </source>
</reference>
<evidence type="ECO:0000313" key="3">
    <source>
        <dbReference type="Proteomes" id="UP000290289"/>
    </source>
</evidence>
<dbReference type="Proteomes" id="UP000290289">
    <property type="component" value="Chromosome 5"/>
</dbReference>
<dbReference type="AlphaFoldDB" id="A0A498JZ52"/>
<name>A0A498JZ52_MALDO</name>
<evidence type="ECO:0000256" key="1">
    <source>
        <dbReference type="SAM" id="MobiDB-lite"/>
    </source>
</evidence>
<gene>
    <name evidence="2" type="ORF">DVH24_011329</name>
</gene>
<sequence>MGRVLSLSEALSLTPFNISEKYNNQWGRSPNIGVNHDTSCVIYFLTDSRSDLRCSKTSGFVHQHLTPYVGIDTKNYVGSLSFFHLHRKSKKSAKKPNNPEFSQKSRHPQKLISLSLTTDPRAQEISEAIGFHDAVSSIGKCGGAERTATATDTVSGATIATNLTCKTIVEFAFTVAAAGGGPFPEAINAASDDSAVSEIVVCTRLIKLSKILKEALLLLSMTARVAMSLLHWVLMVEMVENNCIGALQPMDLWLFLRNWKS</sequence>
<comment type="caution">
    <text evidence="2">The sequence shown here is derived from an EMBL/GenBank/DDBJ whole genome shotgun (WGS) entry which is preliminary data.</text>
</comment>
<dbReference type="EMBL" id="RDQH01000331">
    <property type="protein sequence ID" value="RXH99004.1"/>
    <property type="molecule type" value="Genomic_DNA"/>
</dbReference>
<evidence type="ECO:0000313" key="2">
    <source>
        <dbReference type="EMBL" id="RXH99004.1"/>
    </source>
</evidence>
<protein>
    <submittedName>
        <fullName evidence="2">Uncharacterized protein</fullName>
    </submittedName>
</protein>
<feature type="region of interest" description="Disordered" evidence="1">
    <location>
        <begin position="88"/>
        <end position="108"/>
    </location>
</feature>